<accession>A0A9Q3BX80</accession>
<dbReference type="OrthoDB" id="448448at2759"/>
<sequence>MIQTPLLPHQRTGLAFLWDQEIPNGQSTCNLWDTSPPGSNYNARHIIQNRVVSSFKPLLTNKPLGGLCMDDMRLEISKHAQAGALQANTYHGPTCHLLSEADILKCDIIITSYNTIAQESKQPNTSIS</sequence>
<reference evidence="1" key="1">
    <citation type="submission" date="2021-03" db="EMBL/GenBank/DDBJ databases">
        <title>Draft genome sequence of rust myrtle Austropuccinia psidii MF-1, a brazilian biotype.</title>
        <authorList>
            <person name="Quecine M.C."/>
            <person name="Pachon D.M.R."/>
            <person name="Bonatelli M.L."/>
            <person name="Correr F.H."/>
            <person name="Franceschini L.M."/>
            <person name="Leite T.F."/>
            <person name="Margarido G.R.A."/>
            <person name="Almeida C.A."/>
            <person name="Ferrarezi J.A."/>
            <person name="Labate C.A."/>
        </authorList>
    </citation>
    <scope>NUCLEOTIDE SEQUENCE</scope>
    <source>
        <strain evidence="1">MF-1</strain>
    </source>
</reference>
<proteinExistence type="predicted"/>
<comment type="caution">
    <text evidence="1">The sequence shown here is derived from an EMBL/GenBank/DDBJ whole genome shotgun (WGS) entry which is preliminary data.</text>
</comment>
<name>A0A9Q3BX80_9BASI</name>
<dbReference type="Proteomes" id="UP000765509">
    <property type="component" value="Unassembled WGS sequence"/>
</dbReference>
<dbReference type="EMBL" id="AVOT02003104">
    <property type="protein sequence ID" value="MBW0472487.1"/>
    <property type="molecule type" value="Genomic_DNA"/>
</dbReference>
<organism evidence="1 2">
    <name type="scientific">Austropuccinia psidii MF-1</name>
    <dbReference type="NCBI Taxonomy" id="1389203"/>
    <lineage>
        <taxon>Eukaryota</taxon>
        <taxon>Fungi</taxon>
        <taxon>Dikarya</taxon>
        <taxon>Basidiomycota</taxon>
        <taxon>Pucciniomycotina</taxon>
        <taxon>Pucciniomycetes</taxon>
        <taxon>Pucciniales</taxon>
        <taxon>Sphaerophragmiaceae</taxon>
        <taxon>Austropuccinia</taxon>
    </lineage>
</organism>
<keyword evidence="2" id="KW-1185">Reference proteome</keyword>
<protein>
    <submittedName>
        <fullName evidence="1">Uncharacterized protein</fullName>
    </submittedName>
</protein>
<dbReference type="AlphaFoldDB" id="A0A9Q3BX80"/>
<gene>
    <name evidence="1" type="ORF">O181_012202</name>
</gene>
<evidence type="ECO:0000313" key="1">
    <source>
        <dbReference type="EMBL" id="MBW0472487.1"/>
    </source>
</evidence>
<evidence type="ECO:0000313" key="2">
    <source>
        <dbReference type="Proteomes" id="UP000765509"/>
    </source>
</evidence>